<dbReference type="RefSeq" id="WP_128694261.1">
    <property type="nucleotide sequence ID" value="NZ_LHQS01000002.1"/>
</dbReference>
<proteinExistence type="predicted"/>
<evidence type="ECO:0000256" key="1">
    <source>
        <dbReference type="SAM" id="Coils"/>
    </source>
</evidence>
<organism evidence="3 4">
    <name type="scientific">Methanoculleus taiwanensis</name>
    <dbReference type="NCBI Taxonomy" id="1550565"/>
    <lineage>
        <taxon>Archaea</taxon>
        <taxon>Methanobacteriati</taxon>
        <taxon>Methanobacteriota</taxon>
        <taxon>Stenosarchaea group</taxon>
        <taxon>Methanomicrobia</taxon>
        <taxon>Methanomicrobiales</taxon>
        <taxon>Methanomicrobiaceae</taxon>
        <taxon>Methanoculleus</taxon>
    </lineage>
</organism>
<feature type="coiled-coil region" evidence="1">
    <location>
        <begin position="101"/>
        <end position="128"/>
    </location>
</feature>
<dbReference type="PANTHER" id="PTHR12110">
    <property type="entry name" value="HYDROXYPYRUVATE ISOMERASE"/>
    <property type="match status" value="1"/>
</dbReference>
<accession>A0A498H224</accession>
<dbReference type="Pfam" id="PF01261">
    <property type="entry name" value="AP_endonuc_2"/>
    <property type="match status" value="1"/>
</dbReference>
<dbReference type="Proteomes" id="UP000290932">
    <property type="component" value="Unassembled WGS sequence"/>
</dbReference>
<evidence type="ECO:0000313" key="4">
    <source>
        <dbReference type="Proteomes" id="UP000290932"/>
    </source>
</evidence>
<evidence type="ECO:0000259" key="2">
    <source>
        <dbReference type="Pfam" id="PF01261"/>
    </source>
</evidence>
<reference evidence="3 4" key="1">
    <citation type="journal article" date="2015" name="Int. J. Syst. Evol. Microbiol.">
        <title>Methanoculleus taiwanensis sp. nov., a methanogen isolated from deep marine sediment at the deformation front area near Taiwan.</title>
        <authorList>
            <person name="Weng C.Y."/>
            <person name="Chen S.C."/>
            <person name="Lai M.C."/>
            <person name="Wu S.Y."/>
            <person name="Lin S."/>
            <person name="Yang T.F."/>
            <person name="Chen P.C."/>
        </authorList>
    </citation>
    <scope>NUCLEOTIDE SEQUENCE [LARGE SCALE GENOMIC DNA]</scope>
    <source>
        <strain evidence="3 4">CYW4</strain>
    </source>
</reference>
<protein>
    <submittedName>
        <fullName evidence="3">Xylose isomerase</fullName>
    </submittedName>
</protein>
<dbReference type="InterPro" id="IPR013022">
    <property type="entry name" value="Xyl_isomerase-like_TIM-brl"/>
</dbReference>
<keyword evidence="3" id="KW-0413">Isomerase</keyword>
<dbReference type="GO" id="GO:0016853">
    <property type="term" value="F:isomerase activity"/>
    <property type="evidence" value="ECO:0007669"/>
    <property type="project" value="UniProtKB-KW"/>
</dbReference>
<name>A0A498H224_9EURY</name>
<keyword evidence="1" id="KW-0175">Coiled coil</keyword>
<feature type="domain" description="Xylose isomerase-like TIM barrel" evidence="2">
    <location>
        <begin position="42"/>
        <end position="235"/>
    </location>
</feature>
<dbReference type="AlphaFoldDB" id="A0A498H224"/>
<keyword evidence="4" id="KW-1185">Reference proteome</keyword>
<gene>
    <name evidence="3" type="ORF">ABH15_10365</name>
</gene>
<dbReference type="PANTHER" id="PTHR12110:SF21">
    <property type="entry name" value="XYLOSE ISOMERASE-LIKE TIM BARREL DOMAIN-CONTAINING PROTEIN"/>
    <property type="match status" value="1"/>
</dbReference>
<dbReference type="InterPro" id="IPR050312">
    <property type="entry name" value="IolE/XylAMocC-like"/>
</dbReference>
<dbReference type="SUPFAM" id="SSF51658">
    <property type="entry name" value="Xylose isomerase-like"/>
    <property type="match status" value="1"/>
</dbReference>
<dbReference type="Gene3D" id="3.20.20.150">
    <property type="entry name" value="Divalent-metal-dependent TIM barrel enzymes"/>
    <property type="match status" value="1"/>
</dbReference>
<dbReference type="EMBL" id="LHQS01000002">
    <property type="protein sequence ID" value="RXE56467.1"/>
    <property type="molecule type" value="Genomic_DNA"/>
</dbReference>
<dbReference type="OrthoDB" id="372143at2157"/>
<sequence length="237" mass="26196">MFGISTYCLHRELLETALDALAPVTDYVEVMDEGLHYLESAEPLESYSFACSIHAPSRGVNIASLLEPIRRASVEVLVDTFALAGELDADVVVHPGYYAWREERERAVAKFQQSLDELQQAADEYSVSFTVENMGNWEYFFLRTPDELPLIDGIGFALDVGHANLNDGSLEGFLAHPIAHFHLHDNDGGKDTHSPVGEGTIDFCAVMDAVRRNNVIPIVEVDTFEGVLASIEALKKL</sequence>
<dbReference type="InterPro" id="IPR036237">
    <property type="entry name" value="Xyl_isomerase-like_sf"/>
</dbReference>
<comment type="caution">
    <text evidence="3">The sequence shown here is derived from an EMBL/GenBank/DDBJ whole genome shotgun (WGS) entry which is preliminary data.</text>
</comment>
<evidence type="ECO:0000313" key="3">
    <source>
        <dbReference type="EMBL" id="RXE56467.1"/>
    </source>
</evidence>